<dbReference type="EMBL" id="ML995810">
    <property type="protein sequence ID" value="KAF2773509.1"/>
    <property type="molecule type" value="Genomic_DNA"/>
</dbReference>
<gene>
    <name evidence="1" type="ORF">EJ03DRAFT_100745</name>
</gene>
<protein>
    <submittedName>
        <fullName evidence="1">Uncharacterized protein</fullName>
    </submittedName>
</protein>
<dbReference type="AlphaFoldDB" id="A0A6G1LLR3"/>
<organism evidence="1 2">
    <name type="scientific">Teratosphaeria nubilosa</name>
    <dbReference type="NCBI Taxonomy" id="161662"/>
    <lineage>
        <taxon>Eukaryota</taxon>
        <taxon>Fungi</taxon>
        <taxon>Dikarya</taxon>
        <taxon>Ascomycota</taxon>
        <taxon>Pezizomycotina</taxon>
        <taxon>Dothideomycetes</taxon>
        <taxon>Dothideomycetidae</taxon>
        <taxon>Mycosphaerellales</taxon>
        <taxon>Teratosphaeriaceae</taxon>
        <taxon>Teratosphaeria</taxon>
    </lineage>
</organism>
<name>A0A6G1LLR3_9PEZI</name>
<dbReference type="Proteomes" id="UP000799436">
    <property type="component" value="Unassembled WGS sequence"/>
</dbReference>
<evidence type="ECO:0000313" key="2">
    <source>
        <dbReference type="Proteomes" id="UP000799436"/>
    </source>
</evidence>
<accession>A0A6G1LLR3</accession>
<sequence length="84" mass="9250">MFAPRSMSSKSRPASLLLSSCAVDDRPAMTSAGQKKVRSQMVIDYQIHSSYDQVPVGIYAEIITISTWKSKTAGLLCLRKQQGQ</sequence>
<reference evidence="1" key="1">
    <citation type="journal article" date="2020" name="Stud. Mycol.">
        <title>101 Dothideomycetes genomes: a test case for predicting lifestyles and emergence of pathogens.</title>
        <authorList>
            <person name="Haridas S."/>
            <person name="Albert R."/>
            <person name="Binder M."/>
            <person name="Bloem J."/>
            <person name="Labutti K."/>
            <person name="Salamov A."/>
            <person name="Andreopoulos B."/>
            <person name="Baker S."/>
            <person name="Barry K."/>
            <person name="Bills G."/>
            <person name="Bluhm B."/>
            <person name="Cannon C."/>
            <person name="Castanera R."/>
            <person name="Culley D."/>
            <person name="Daum C."/>
            <person name="Ezra D."/>
            <person name="Gonzalez J."/>
            <person name="Henrissat B."/>
            <person name="Kuo A."/>
            <person name="Liang C."/>
            <person name="Lipzen A."/>
            <person name="Lutzoni F."/>
            <person name="Magnuson J."/>
            <person name="Mondo S."/>
            <person name="Nolan M."/>
            <person name="Ohm R."/>
            <person name="Pangilinan J."/>
            <person name="Park H.-J."/>
            <person name="Ramirez L."/>
            <person name="Alfaro M."/>
            <person name="Sun H."/>
            <person name="Tritt A."/>
            <person name="Yoshinaga Y."/>
            <person name="Zwiers L.-H."/>
            <person name="Turgeon B."/>
            <person name="Goodwin S."/>
            <person name="Spatafora J."/>
            <person name="Crous P."/>
            <person name="Grigoriev I."/>
        </authorList>
    </citation>
    <scope>NUCLEOTIDE SEQUENCE</scope>
    <source>
        <strain evidence="1">CBS 116005</strain>
    </source>
</reference>
<evidence type="ECO:0000313" key="1">
    <source>
        <dbReference type="EMBL" id="KAF2773509.1"/>
    </source>
</evidence>
<proteinExistence type="predicted"/>
<keyword evidence="2" id="KW-1185">Reference proteome</keyword>